<organism evidence="2 3">
    <name type="scientific">Trifolium pratense</name>
    <name type="common">Red clover</name>
    <dbReference type="NCBI Taxonomy" id="57577"/>
    <lineage>
        <taxon>Eukaryota</taxon>
        <taxon>Viridiplantae</taxon>
        <taxon>Streptophyta</taxon>
        <taxon>Embryophyta</taxon>
        <taxon>Tracheophyta</taxon>
        <taxon>Spermatophyta</taxon>
        <taxon>Magnoliopsida</taxon>
        <taxon>eudicotyledons</taxon>
        <taxon>Gunneridae</taxon>
        <taxon>Pentapetalae</taxon>
        <taxon>rosids</taxon>
        <taxon>fabids</taxon>
        <taxon>Fabales</taxon>
        <taxon>Fabaceae</taxon>
        <taxon>Papilionoideae</taxon>
        <taxon>50 kb inversion clade</taxon>
        <taxon>NPAAA clade</taxon>
        <taxon>Hologalegina</taxon>
        <taxon>IRL clade</taxon>
        <taxon>Trifolieae</taxon>
        <taxon>Trifolium</taxon>
    </lineage>
</organism>
<gene>
    <name evidence="2" type="ORF">L195_g062433</name>
</gene>
<evidence type="ECO:0008006" key="4">
    <source>
        <dbReference type="Google" id="ProtNLM"/>
    </source>
</evidence>
<dbReference type="AlphaFoldDB" id="A0A2K3KFM9"/>
<dbReference type="EMBL" id="ASHM01174695">
    <property type="protein sequence ID" value="PNX65101.1"/>
    <property type="molecule type" value="Genomic_DNA"/>
</dbReference>
<dbReference type="Proteomes" id="UP000236291">
    <property type="component" value="Unassembled WGS sequence"/>
</dbReference>
<feature type="non-terminal residue" evidence="2">
    <location>
        <position position="98"/>
    </location>
</feature>
<proteinExistence type="predicted"/>
<name>A0A2K3KFM9_TRIPR</name>
<evidence type="ECO:0000313" key="2">
    <source>
        <dbReference type="EMBL" id="PNX65101.1"/>
    </source>
</evidence>
<reference evidence="2 3" key="2">
    <citation type="journal article" date="2017" name="Front. Plant Sci.">
        <title>Gene Classification and Mining of Molecular Markers Useful in Red Clover (Trifolium pratense) Breeding.</title>
        <authorList>
            <person name="Istvanek J."/>
            <person name="Dluhosova J."/>
            <person name="Dluhos P."/>
            <person name="Patkova L."/>
            <person name="Nedelnik J."/>
            <person name="Repkova J."/>
        </authorList>
    </citation>
    <scope>NUCLEOTIDE SEQUENCE [LARGE SCALE GENOMIC DNA]</scope>
    <source>
        <strain evidence="3">cv. Tatra</strain>
        <tissue evidence="2">Young leaves</tissue>
    </source>
</reference>
<feature type="region of interest" description="Disordered" evidence="1">
    <location>
        <begin position="1"/>
        <end position="24"/>
    </location>
</feature>
<protein>
    <recommendedName>
        <fullName evidence="4">Envelope-like protein</fullName>
    </recommendedName>
</protein>
<comment type="caution">
    <text evidence="2">The sequence shown here is derived from an EMBL/GenBank/DDBJ whole genome shotgun (WGS) entry which is preliminary data.</text>
</comment>
<evidence type="ECO:0000313" key="3">
    <source>
        <dbReference type="Proteomes" id="UP000236291"/>
    </source>
</evidence>
<feature type="region of interest" description="Disordered" evidence="1">
    <location>
        <begin position="37"/>
        <end position="98"/>
    </location>
</feature>
<evidence type="ECO:0000256" key="1">
    <source>
        <dbReference type="SAM" id="MobiDB-lite"/>
    </source>
</evidence>
<sequence>SMPTREKEKEAEKPLDADKEKGEDVVDVDAYKTTKTAERTTGGITKRLRSSSGKAVPTASKTPTPRVKTKGVGPVKGWSKVFSPTSKKKETLKRKKES</sequence>
<feature type="non-terminal residue" evidence="2">
    <location>
        <position position="1"/>
    </location>
</feature>
<reference evidence="2 3" key="1">
    <citation type="journal article" date="2014" name="Am. J. Bot.">
        <title>Genome assembly and annotation for red clover (Trifolium pratense; Fabaceae).</title>
        <authorList>
            <person name="Istvanek J."/>
            <person name="Jaros M."/>
            <person name="Krenek A."/>
            <person name="Repkova J."/>
        </authorList>
    </citation>
    <scope>NUCLEOTIDE SEQUENCE [LARGE SCALE GENOMIC DNA]</scope>
    <source>
        <strain evidence="3">cv. Tatra</strain>
        <tissue evidence="2">Young leaves</tissue>
    </source>
</reference>
<accession>A0A2K3KFM9</accession>